<dbReference type="PANTHER" id="PTHR11955">
    <property type="entry name" value="FATTY ACID BINDING PROTEIN"/>
    <property type="match status" value="1"/>
</dbReference>
<feature type="domain" description="Lipocalin/cytosolic fatty-acid binding" evidence="2">
    <location>
        <begin position="4"/>
        <end position="115"/>
    </location>
</feature>
<evidence type="ECO:0000259" key="2">
    <source>
        <dbReference type="Pfam" id="PF00061"/>
    </source>
</evidence>
<proteinExistence type="inferred from homology"/>
<dbReference type="Pfam" id="PF00061">
    <property type="entry name" value="Lipocalin"/>
    <property type="match status" value="1"/>
</dbReference>
<reference evidence="4" key="1">
    <citation type="submission" date="2025-08" db="UniProtKB">
        <authorList>
            <consortium name="RefSeq"/>
        </authorList>
    </citation>
    <scope>IDENTIFICATION</scope>
    <source>
        <tissue evidence="4">Gonad</tissue>
    </source>
</reference>
<gene>
    <name evidence="4" type="primary">LOC109473076</name>
</gene>
<evidence type="ECO:0000313" key="3">
    <source>
        <dbReference type="Proteomes" id="UP000515135"/>
    </source>
</evidence>
<dbReference type="SUPFAM" id="SSF50814">
    <property type="entry name" value="Lipocalins"/>
    <property type="match status" value="1"/>
</dbReference>
<organism evidence="3 4">
    <name type="scientific">Branchiostoma belcheri</name>
    <name type="common">Amphioxus</name>
    <dbReference type="NCBI Taxonomy" id="7741"/>
    <lineage>
        <taxon>Eukaryota</taxon>
        <taxon>Metazoa</taxon>
        <taxon>Chordata</taxon>
        <taxon>Cephalochordata</taxon>
        <taxon>Leptocardii</taxon>
        <taxon>Amphioxiformes</taxon>
        <taxon>Branchiostomatidae</taxon>
        <taxon>Branchiostoma</taxon>
    </lineage>
</organism>
<dbReference type="Gene3D" id="2.40.128.20">
    <property type="match status" value="1"/>
</dbReference>
<accession>A0A6P4YW20</accession>
<dbReference type="GO" id="GO:0008289">
    <property type="term" value="F:lipid binding"/>
    <property type="evidence" value="ECO:0007669"/>
    <property type="project" value="InterPro"/>
</dbReference>
<evidence type="ECO:0000313" key="4">
    <source>
        <dbReference type="RefSeq" id="XP_019628543.1"/>
    </source>
</evidence>
<dbReference type="InterPro" id="IPR012674">
    <property type="entry name" value="Calycin"/>
</dbReference>
<dbReference type="InterPro" id="IPR031259">
    <property type="entry name" value="ILBP"/>
</dbReference>
<dbReference type="Proteomes" id="UP000515135">
    <property type="component" value="Unplaced"/>
</dbReference>
<protein>
    <submittedName>
        <fullName evidence="4">Cellular retinoic acid-binding protein 2-like</fullName>
    </submittedName>
</protein>
<dbReference type="PRINTS" id="PR00178">
    <property type="entry name" value="FATTYACIDBP"/>
</dbReference>
<dbReference type="GeneID" id="109473076"/>
<dbReference type="CDD" id="cd00742">
    <property type="entry name" value="FABP"/>
    <property type="match status" value="1"/>
</dbReference>
<evidence type="ECO:0000256" key="1">
    <source>
        <dbReference type="ARBA" id="ARBA00008390"/>
    </source>
</evidence>
<dbReference type="InterPro" id="IPR000463">
    <property type="entry name" value="Fatty_acid-bd"/>
</dbReference>
<dbReference type="KEGG" id="bbel:109473076"/>
<dbReference type="RefSeq" id="XP_019628543.1">
    <property type="nucleotide sequence ID" value="XM_019772984.1"/>
</dbReference>
<keyword evidence="3" id="KW-1185">Reference proteome</keyword>
<dbReference type="InterPro" id="IPR000566">
    <property type="entry name" value="Lipocln_cytosolic_FA-bd_dom"/>
</dbReference>
<name>A0A6P4YW20_BRABE</name>
<dbReference type="AlphaFoldDB" id="A0A6P4YW20"/>
<sequence length="130" mass="14511">MAFTGNWKHVKSENLDEYLSALGVNIAKRKIVASSSPRAEIQQDGDSFRIKTIGPQTKEISFKIGQNFEDELPMGKVQVTPSWDGGKLRFDIDSPKGKLVTEREIRADGQLYMVMKAADGTTCTRIFAKE</sequence>
<dbReference type="OrthoDB" id="195110at2759"/>
<comment type="similarity">
    <text evidence="1">Belongs to the calycin superfamily. Fatty-acid binding protein (FABP) family.</text>
</comment>